<reference evidence="1 2" key="1">
    <citation type="journal article" date="2022" name="Microorganisms">
        <title>Genome Sequence and Characterization of a Xanthorhodopsin-Containing, Aerobic Anoxygenic Phototrophic Rhodobacter Species, Isolated from Mesophilic Conditions at Yellowstone National Park.</title>
        <authorList>
            <person name="Kyndt J.A."/>
            <person name="Robertson S."/>
            <person name="Shoffstall I.B."/>
            <person name="Ramaley R.F."/>
            <person name="Meyer T.E."/>
        </authorList>
    </citation>
    <scope>NUCLEOTIDE SEQUENCE [LARGE SCALE GENOMIC DNA]</scope>
    <source>
        <strain evidence="1 2">M37P</strain>
    </source>
</reference>
<sequence>MRLPLLLAALCVVSACGEPAQVSKGGPVEEVGVGFGAPGGYRLEQTAQSGGSLVRDFMELTFAMESGRSLQTFSRFEGPVTVAMTGQVPPSAGRDLTALIGRLRSEAGIDIAQTSGAAAITIEFTSRADLRRLAPTAACFVVPNVSSLAEFRRKRGSDAVDWAQVTRRERAAIFIPADTSPQEIRDCLHEELAQALGPLNDLYRLTDSVFNDDNFHSVLTGFDMAILRLTYSPQLASGMSLSEVAARLGTAPVAGSGTAPEWVREIEAALGRNGSPAARRAAAGRALALAQAAGWQDNRLAFSHFVAGRLMAASDPPAAQAAFVRAAAIYARLPGAELQLAHVDTQLAVLALAGGVPEEAARLADRAMPVVRRHDNPALLATLMLIKAEALEAMGNPAAAAALRMDTAPHARYGFGSEGGVQSRMRNIAAVANRAERG</sequence>
<evidence type="ECO:0000313" key="2">
    <source>
        <dbReference type="Proteomes" id="UP001515660"/>
    </source>
</evidence>
<dbReference type="PROSITE" id="PS51257">
    <property type="entry name" value="PROKAR_LIPOPROTEIN"/>
    <property type="match status" value="1"/>
</dbReference>
<dbReference type="RefSeq" id="WP_166403244.1">
    <property type="nucleotide sequence ID" value="NZ_JAANHS010000007.1"/>
</dbReference>
<dbReference type="Proteomes" id="UP001515660">
    <property type="component" value="Unassembled WGS sequence"/>
</dbReference>
<evidence type="ECO:0000313" key="1">
    <source>
        <dbReference type="EMBL" id="NHB77215.1"/>
    </source>
</evidence>
<name>A0ABX0G7G2_9RHOB</name>
<accession>A0ABX0G7G2</accession>
<dbReference type="Pfam" id="PF11150">
    <property type="entry name" value="DUF2927"/>
    <property type="match status" value="1"/>
</dbReference>
<dbReference type="InterPro" id="IPR021323">
    <property type="entry name" value="DUF2927"/>
</dbReference>
<protein>
    <submittedName>
        <fullName evidence="1">DUF2927 domain-containing protein</fullName>
    </submittedName>
</protein>
<organism evidence="1 2">
    <name type="scientific">Rhodobacter calidifons</name>
    <dbReference type="NCBI Taxonomy" id="2715277"/>
    <lineage>
        <taxon>Bacteria</taxon>
        <taxon>Pseudomonadati</taxon>
        <taxon>Pseudomonadota</taxon>
        <taxon>Alphaproteobacteria</taxon>
        <taxon>Rhodobacterales</taxon>
        <taxon>Rhodobacter group</taxon>
        <taxon>Rhodobacter</taxon>
    </lineage>
</organism>
<keyword evidence="2" id="KW-1185">Reference proteome</keyword>
<dbReference type="EMBL" id="JAANHS010000007">
    <property type="protein sequence ID" value="NHB77215.1"/>
    <property type="molecule type" value="Genomic_DNA"/>
</dbReference>
<comment type="caution">
    <text evidence="1">The sequence shown here is derived from an EMBL/GenBank/DDBJ whole genome shotgun (WGS) entry which is preliminary data.</text>
</comment>
<proteinExistence type="predicted"/>
<gene>
    <name evidence="1" type="ORF">G8O29_10745</name>
</gene>